<dbReference type="EMBL" id="CM042033">
    <property type="protein sequence ID" value="KAI3773263.1"/>
    <property type="molecule type" value="Genomic_DNA"/>
</dbReference>
<organism evidence="1 2">
    <name type="scientific">Smallanthus sonchifolius</name>
    <dbReference type="NCBI Taxonomy" id="185202"/>
    <lineage>
        <taxon>Eukaryota</taxon>
        <taxon>Viridiplantae</taxon>
        <taxon>Streptophyta</taxon>
        <taxon>Embryophyta</taxon>
        <taxon>Tracheophyta</taxon>
        <taxon>Spermatophyta</taxon>
        <taxon>Magnoliopsida</taxon>
        <taxon>eudicotyledons</taxon>
        <taxon>Gunneridae</taxon>
        <taxon>Pentapetalae</taxon>
        <taxon>asterids</taxon>
        <taxon>campanulids</taxon>
        <taxon>Asterales</taxon>
        <taxon>Asteraceae</taxon>
        <taxon>Asteroideae</taxon>
        <taxon>Heliantheae alliance</taxon>
        <taxon>Millerieae</taxon>
        <taxon>Smallanthus</taxon>
    </lineage>
</organism>
<protein>
    <submittedName>
        <fullName evidence="1">Uncharacterized protein</fullName>
    </submittedName>
</protein>
<reference evidence="2" key="1">
    <citation type="journal article" date="2022" name="Mol. Ecol. Resour.">
        <title>The genomes of chicory, endive, great burdock and yacon provide insights into Asteraceae palaeo-polyploidization history and plant inulin production.</title>
        <authorList>
            <person name="Fan W."/>
            <person name="Wang S."/>
            <person name="Wang H."/>
            <person name="Wang A."/>
            <person name="Jiang F."/>
            <person name="Liu H."/>
            <person name="Zhao H."/>
            <person name="Xu D."/>
            <person name="Zhang Y."/>
        </authorList>
    </citation>
    <scope>NUCLEOTIDE SEQUENCE [LARGE SCALE GENOMIC DNA]</scope>
    <source>
        <strain evidence="2">cv. Yunnan</strain>
    </source>
</reference>
<dbReference type="Proteomes" id="UP001056120">
    <property type="component" value="Linkage Group LG16"/>
</dbReference>
<name>A0ACB9FQQ4_9ASTR</name>
<gene>
    <name evidence="1" type="ORF">L1987_47788</name>
</gene>
<accession>A0ACB9FQQ4</accession>
<keyword evidence="2" id="KW-1185">Reference proteome</keyword>
<sequence length="67" mass="7956">MEWVAHTGKTMIIWHQTPAIRSCFYLSNNWILDTEFGYPLLRLGSWRLLRKQRNGMLFHSIVSFSSI</sequence>
<proteinExistence type="predicted"/>
<comment type="caution">
    <text evidence="1">The sequence shown here is derived from an EMBL/GenBank/DDBJ whole genome shotgun (WGS) entry which is preliminary data.</text>
</comment>
<evidence type="ECO:0000313" key="2">
    <source>
        <dbReference type="Proteomes" id="UP001056120"/>
    </source>
</evidence>
<reference evidence="1 2" key="2">
    <citation type="journal article" date="2022" name="Mol. Ecol. Resour.">
        <title>The genomes of chicory, endive, great burdock and yacon provide insights into Asteraceae paleo-polyploidization history and plant inulin production.</title>
        <authorList>
            <person name="Fan W."/>
            <person name="Wang S."/>
            <person name="Wang H."/>
            <person name="Wang A."/>
            <person name="Jiang F."/>
            <person name="Liu H."/>
            <person name="Zhao H."/>
            <person name="Xu D."/>
            <person name="Zhang Y."/>
        </authorList>
    </citation>
    <scope>NUCLEOTIDE SEQUENCE [LARGE SCALE GENOMIC DNA]</scope>
    <source>
        <strain evidence="2">cv. Yunnan</strain>
        <tissue evidence="1">Leaves</tissue>
    </source>
</reference>
<evidence type="ECO:0000313" key="1">
    <source>
        <dbReference type="EMBL" id="KAI3773263.1"/>
    </source>
</evidence>